<dbReference type="InterPro" id="IPR002637">
    <property type="entry name" value="RdgB/HAM1"/>
</dbReference>
<name>R0M4C7_NOSB1</name>
<comment type="similarity">
    <text evidence="1">Belongs to the HAM1 NTPase family.</text>
</comment>
<dbReference type="OMA" id="IADFGEM"/>
<dbReference type="Gene3D" id="3.90.950.10">
    <property type="match status" value="1"/>
</dbReference>
<evidence type="ECO:0000313" key="3">
    <source>
        <dbReference type="EMBL" id="EOB12839.1"/>
    </source>
</evidence>
<dbReference type="EMBL" id="KB909268">
    <property type="protein sequence ID" value="EOB12839.1"/>
    <property type="molecule type" value="Genomic_DNA"/>
</dbReference>
<dbReference type="Proteomes" id="UP000016927">
    <property type="component" value="Unassembled WGS sequence"/>
</dbReference>
<dbReference type="PANTHER" id="PTHR11067">
    <property type="entry name" value="INOSINE TRIPHOSPHATE PYROPHOSPHATASE/HAM1 PROTEIN"/>
    <property type="match status" value="1"/>
</dbReference>
<keyword evidence="2" id="KW-0378">Hydrolase</keyword>
<reference evidence="3 4" key="1">
    <citation type="journal article" date="2013" name="BMC Genomics">
        <title>Comparative genomics of parasitic silkworm microsporidia reveal an association between genome expansion and host adaptation.</title>
        <authorList>
            <person name="Pan G."/>
            <person name="Xu J."/>
            <person name="Li T."/>
            <person name="Xia Q."/>
            <person name="Liu S.L."/>
            <person name="Zhang G."/>
            <person name="Li S."/>
            <person name="Li C."/>
            <person name="Liu H."/>
            <person name="Yang L."/>
            <person name="Liu T."/>
            <person name="Zhang X."/>
            <person name="Wu Z."/>
            <person name="Fan W."/>
            <person name="Dang X."/>
            <person name="Xiang H."/>
            <person name="Tao M."/>
            <person name="Li Y."/>
            <person name="Hu J."/>
            <person name="Li Z."/>
            <person name="Lin L."/>
            <person name="Luo J."/>
            <person name="Geng L."/>
            <person name="Wang L."/>
            <person name="Long M."/>
            <person name="Wan Y."/>
            <person name="He N."/>
            <person name="Zhang Z."/>
            <person name="Lu C."/>
            <person name="Keeling P.J."/>
            <person name="Wang J."/>
            <person name="Xiang Z."/>
            <person name="Zhou Z."/>
        </authorList>
    </citation>
    <scope>NUCLEOTIDE SEQUENCE [LARGE SCALE GENOMIC DNA]</scope>
    <source>
        <strain evidence="4">CQ1 / CVCC 102059</strain>
    </source>
</reference>
<proteinExistence type="inferred from homology"/>
<protein>
    <submittedName>
        <fullName evidence="3">Protein ham1</fullName>
    </submittedName>
</protein>
<evidence type="ECO:0000256" key="1">
    <source>
        <dbReference type="ARBA" id="ARBA00008023"/>
    </source>
</evidence>
<organism evidence="3 4">
    <name type="scientific">Nosema bombycis (strain CQ1 / CVCC 102059)</name>
    <name type="common">Microsporidian parasite</name>
    <name type="synonym">Pebrine of silkworm</name>
    <dbReference type="NCBI Taxonomy" id="578461"/>
    <lineage>
        <taxon>Eukaryota</taxon>
        <taxon>Fungi</taxon>
        <taxon>Fungi incertae sedis</taxon>
        <taxon>Microsporidia</taxon>
        <taxon>Nosematidae</taxon>
        <taxon>Nosema</taxon>
    </lineage>
</organism>
<feature type="non-terminal residue" evidence="3">
    <location>
        <position position="1"/>
    </location>
</feature>
<dbReference type="GO" id="GO:0047429">
    <property type="term" value="F:nucleoside triphosphate diphosphatase activity"/>
    <property type="evidence" value="ECO:0007669"/>
    <property type="project" value="InterPro"/>
</dbReference>
<dbReference type="HOGENOM" id="CLU_1943170_0_0_1"/>
<dbReference type="STRING" id="578461.R0M4C7"/>
<evidence type="ECO:0000313" key="4">
    <source>
        <dbReference type="Proteomes" id="UP000016927"/>
    </source>
</evidence>
<dbReference type="GO" id="GO:0009143">
    <property type="term" value="P:nucleoside triphosphate catabolic process"/>
    <property type="evidence" value="ECO:0007669"/>
    <property type="project" value="InterPro"/>
</dbReference>
<dbReference type="PANTHER" id="PTHR11067:SF9">
    <property type="entry name" value="INOSINE TRIPHOSPHATE PYROPHOSPHATASE"/>
    <property type="match status" value="1"/>
</dbReference>
<sequence length="130" mass="14591">IFCNNKYQKKIGIEACLKLPIDQICIDIDEIQGTKEEIAKDKLKKALFGNEEKIIIIDDTAIELKALNGFPGPYGKDFLKIGYDCIENLVSKIGRETILSTVLGLGYYKNGKPVYELFEGCIEGEIIKKD</sequence>
<dbReference type="OrthoDB" id="6288734at2759"/>
<dbReference type="Pfam" id="PF01725">
    <property type="entry name" value="Ham1p_like"/>
    <property type="match status" value="1"/>
</dbReference>
<dbReference type="VEuPathDB" id="MicrosporidiaDB:NBO_360g0008"/>
<feature type="non-terminal residue" evidence="3">
    <location>
        <position position="130"/>
    </location>
</feature>
<dbReference type="AlphaFoldDB" id="R0M4C7"/>
<gene>
    <name evidence="3" type="primary">HAM1</name>
    <name evidence="3" type="ORF">NBO_360g0008</name>
</gene>
<evidence type="ECO:0000256" key="2">
    <source>
        <dbReference type="ARBA" id="ARBA00022801"/>
    </source>
</evidence>
<accession>R0M4C7</accession>
<dbReference type="SUPFAM" id="SSF52972">
    <property type="entry name" value="ITPase-like"/>
    <property type="match status" value="1"/>
</dbReference>
<dbReference type="InterPro" id="IPR029001">
    <property type="entry name" value="ITPase-like_fam"/>
</dbReference>
<keyword evidence="4" id="KW-1185">Reference proteome</keyword>
<dbReference type="GO" id="GO:0005737">
    <property type="term" value="C:cytoplasm"/>
    <property type="evidence" value="ECO:0007669"/>
    <property type="project" value="TreeGrafter"/>
</dbReference>